<evidence type="ECO:0000313" key="4">
    <source>
        <dbReference type="Proteomes" id="UP000430843"/>
    </source>
</evidence>
<sequence length="593" mass="65270">MTATNDYALIDPDKRVGTVTRVGASSVELTVPLGLAISGQRGLARGTTGDFLFIDCDTAIVLGRLTEVIVPERQRSALERQLEQEIVTDPQGRAQLLATIDKTTKEVSRGINTQPRIGDSVYLAEGHALAAAIQSALSGETTTEKGAQSLIELGRLSGLNDAYIMIPPEKLFGRHCGIFGATGGGKSWTLSRLVNEVVRLKGKCILFDPTGEFEGRIAGAKEYRYSTGDAQHPLVRFPYKYLSETDLYGLLTPSTQMQGPNLRSAIKNLRLSALLRSDPQKFGAKKQANGNTIYLEEKNHFIEIRESGTIIKVGRSRSSISKALINHSSDLDSQFCDFDIHLLSAQIRDECVKHSSYDANVNGFYGKVDDAALGFCNSLIVRIENYLSSSEMRCLFSEDGEDVCEIIKSFIDDPKQNALLLSFERVSFKYNTREILLNTIGRYLLNLAREEAFKECPLICFLDEAHQFVGRSIGDDTNRISLDAFGLIAKEGRKFGLTAAIATQRPRDVPTDVLSQLGTLFVHRLTNDRDRETIERACGDLDRDAAAFIPSLAQGEAIIVGPDLPAPLPVIITHPEKAQQPESKGPDYQKHWG</sequence>
<evidence type="ECO:0000256" key="1">
    <source>
        <dbReference type="SAM" id="MobiDB-lite"/>
    </source>
</evidence>
<name>A0A833CHD5_9HYPH</name>
<evidence type="ECO:0000259" key="2">
    <source>
        <dbReference type="Pfam" id="PF01935"/>
    </source>
</evidence>
<evidence type="ECO:0000313" key="3">
    <source>
        <dbReference type="EMBL" id="KAB2662430.1"/>
    </source>
</evidence>
<dbReference type="SUPFAM" id="SSF52540">
    <property type="entry name" value="P-loop containing nucleoside triphosphate hydrolases"/>
    <property type="match status" value="1"/>
</dbReference>
<keyword evidence="3" id="KW-0067">ATP-binding</keyword>
<dbReference type="InterPro" id="IPR008571">
    <property type="entry name" value="HerA-like"/>
</dbReference>
<dbReference type="Gene3D" id="3.40.50.300">
    <property type="entry name" value="P-loop containing nucleotide triphosphate hydrolases"/>
    <property type="match status" value="2"/>
</dbReference>
<proteinExistence type="predicted"/>
<dbReference type="PANTHER" id="PTHR42957:SF1">
    <property type="entry name" value="HELICASE MJ1565-RELATED"/>
    <property type="match status" value="1"/>
</dbReference>
<dbReference type="InterPro" id="IPR002789">
    <property type="entry name" value="HerA_central"/>
</dbReference>
<dbReference type="RefSeq" id="WP_151678762.1">
    <property type="nucleotide sequence ID" value="NZ_WBWA01000032.1"/>
</dbReference>
<dbReference type="AlphaFoldDB" id="A0A833CHD5"/>
<reference evidence="3 4" key="1">
    <citation type="submission" date="2019-09" db="EMBL/GenBank/DDBJ databases">
        <title>Taxonomic organization of the family Brucellaceae based on a phylogenomic approach.</title>
        <authorList>
            <person name="Leclercq S."/>
            <person name="Cloeckaert A."/>
            <person name="Zygmunt M.S."/>
        </authorList>
    </citation>
    <scope>NUCLEOTIDE SEQUENCE [LARGE SCALE GENOMIC DNA]</scope>
    <source>
        <strain evidence="3 4">LMG 18957</strain>
    </source>
</reference>
<accession>A0A833CHD5</accession>
<keyword evidence="4" id="KW-1185">Reference proteome</keyword>
<dbReference type="PANTHER" id="PTHR42957">
    <property type="entry name" value="HELICASE MJ1565-RELATED"/>
    <property type="match status" value="1"/>
</dbReference>
<dbReference type="InterPro" id="IPR027417">
    <property type="entry name" value="P-loop_NTPase"/>
</dbReference>
<feature type="region of interest" description="Disordered" evidence="1">
    <location>
        <begin position="574"/>
        <end position="593"/>
    </location>
</feature>
<protein>
    <submittedName>
        <fullName evidence="3">ATP-binding protein</fullName>
    </submittedName>
</protein>
<keyword evidence="3" id="KW-0547">Nucleotide-binding</keyword>
<dbReference type="EMBL" id="WBWA01000032">
    <property type="protein sequence ID" value="KAB2662430.1"/>
    <property type="molecule type" value="Genomic_DNA"/>
</dbReference>
<organism evidence="3 4">
    <name type="scientific">Brucella tritici</name>
    <dbReference type="NCBI Taxonomy" id="94626"/>
    <lineage>
        <taxon>Bacteria</taxon>
        <taxon>Pseudomonadati</taxon>
        <taxon>Pseudomonadota</taxon>
        <taxon>Alphaproteobacteria</taxon>
        <taxon>Hyphomicrobiales</taxon>
        <taxon>Brucellaceae</taxon>
        <taxon>Brucella/Ochrobactrum group</taxon>
        <taxon>Brucella</taxon>
    </lineage>
</organism>
<dbReference type="Proteomes" id="UP000430843">
    <property type="component" value="Unassembled WGS sequence"/>
</dbReference>
<feature type="domain" description="Helicase HerA central" evidence="2">
    <location>
        <begin position="151"/>
        <end position="270"/>
    </location>
</feature>
<comment type="caution">
    <text evidence="3">The sequence shown here is derived from an EMBL/GenBank/DDBJ whole genome shotgun (WGS) entry which is preliminary data.</text>
</comment>
<dbReference type="GO" id="GO:0005524">
    <property type="term" value="F:ATP binding"/>
    <property type="evidence" value="ECO:0007669"/>
    <property type="project" value="UniProtKB-KW"/>
</dbReference>
<gene>
    <name evidence="3" type="ORF">F9K91_22555</name>
</gene>
<dbReference type="Pfam" id="PF01935">
    <property type="entry name" value="DUF87"/>
    <property type="match status" value="1"/>
</dbReference>